<dbReference type="AlphaFoldDB" id="A0A4R5W2Z9"/>
<dbReference type="Proteomes" id="UP000294829">
    <property type="component" value="Unassembled WGS sequence"/>
</dbReference>
<dbReference type="InterPro" id="IPR037523">
    <property type="entry name" value="VOC_core"/>
</dbReference>
<gene>
    <name evidence="2" type="ORF">E2I14_07945</name>
</gene>
<dbReference type="Pfam" id="PF00903">
    <property type="entry name" value="Glyoxalase"/>
    <property type="match status" value="1"/>
</dbReference>
<dbReference type="OrthoDB" id="9797663at2"/>
<evidence type="ECO:0000259" key="1">
    <source>
        <dbReference type="PROSITE" id="PS51819"/>
    </source>
</evidence>
<evidence type="ECO:0000313" key="3">
    <source>
        <dbReference type="Proteomes" id="UP000294829"/>
    </source>
</evidence>
<organism evidence="2 3">
    <name type="scientific">Sapientia aquatica</name>
    <dbReference type="NCBI Taxonomy" id="1549640"/>
    <lineage>
        <taxon>Bacteria</taxon>
        <taxon>Pseudomonadati</taxon>
        <taxon>Pseudomonadota</taxon>
        <taxon>Betaproteobacteria</taxon>
        <taxon>Burkholderiales</taxon>
        <taxon>Oxalobacteraceae</taxon>
        <taxon>Sapientia</taxon>
    </lineage>
</organism>
<dbReference type="PANTHER" id="PTHR36437">
    <property type="entry name" value="GLYOXALASE/BLEOMYCIN RESISTANCE PROTEIN/DIOXYGENASE"/>
    <property type="match status" value="1"/>
</dbReference>
<dbReference type="EMBL" id="SMYL01000003">
    <property type="protein sequence ID" value="TDK66397.1"/>
    <property type="molecule type" value="Genomic_DNA"/>
</dbReference>
<sequence>MAITSFEIISVPVSNQEQSKNFYRDVLGFDLIRDEPIGPTMKWIQLAPKNCNTTIALVNWFDAMRPGGLQGVMLNVSNIDEDVDILTSRGLQLTAIKQEPWGRFSMFSDPDGNGWILRQPPQ</sequence>
<proteinExistence type="predicted"/>
<reference evidence="2 3" key="1">
    <citation type="submission" date="2019-03" db="EMBL/GenBank/DDBJ databases">
        <title>Sapientia aquatica gen. nov., sp. nov., isolated from a crater lake.</title>
        <authorList>
            <person name="Felfoldi T."/>
            <person name="Szabo A."/>
            <person name="Toth E."/>
            <person name="Schumann P."/>
            <person name="Keki Z."/>
            <person name="Marialigeti K."/>
            <person name="Mathe I."/>
        </authorList>
    </citation>
    <scope>NUCLEOTIDE SEQUENCE [LARGE SCALE GENOMIC DNA]</scope>
    <source>
        <strain evidence="2 3">SA-152</strain>
    </source>
</reference>
<dbReference type="SUPFAM" id="SSF54593">
    <property type="entry name" value="Glyoxalase/Bleomycin resistance protein/Dihydroxybiphenyl dioxygenase"/>
    <property type="match status" value="1"/>
</dbReference>
<accession>A0A4R5W2Z9</accession>
<keyword evidence="3" id="KW-1185">Reference proteome</keyword>
<dbReference type="PROSITE" id="PS51819">
    <property type="entry name" value="VOC"/>
    <property type="match status" value="1"/>
</dbReference>
<name>A0A4R5W2Z9_9BURK</name>
<evidence type="ECO:0000313" key="2">
    <source>
        <dbReference type="EMBL" id="TDK66397.1"/>
    </source>
</evidence>
<feature type="domain" description="VOC" evidence="1">
    <location>
        <begin position="5"/>
        <end position="120"/>
    </location>
</feature>
<dbReference type="PANTHER" id="PTHR36437:SF2">
    <property type="entry name" value="GLYOXALASE_BLEOMYCIN RESISTANCE PROTEIN_DIOXYGENASE"/>
    <property type="match status" value="1"/>
</dbReference>
<dbReference type="Gene3D" id="3.10.180.10">
    <property type="entry name" value="2,3-Dihydroxybiphenyl 1,2-Dioxygenase, domain 1"/>
    <property type="match status" value="1"/>
</dbReference>
<comment type="caution">
    <text evidence="2">The sequence shown here is derived from an EMBL/GenBank/DDBJ whole genome shotgun (WGS) entry which is preliminary data.</text>
</comment>
<dbReference type="InterPro" id="IPR004360">
    <property type="entry name" value="Glyas_Fos-R_dOase_dom"/>
</dbReference>
<dbReference type="InterPro" id="IPR029068">
    <property type="entry name" value="Glyas_Bleomycin-R_OHBP_Dase"/>
</dbReference>
<dbReference type="RefSeq" id="WP_133327237.1">
    <property type="nucleotide sequence ID" value="NZ_SMYL01000003.1"/>
</dbReference>
<protein>
    <recommendedName>
        <fullName evidence="1">VOC domain-containing protein</fullName>
    </recommendedName>
</protein>